<keyword evidence="4" id="KW-0597">Phosphoprotein</keyword>
<evidence type="ECO:0000256" key="5">
    <source>
        <dbReference type="ARBA" id="ARBA00022679"/>
    </source>
</evidence>
<keyword evidence="5" id="KW-0808">Transferase</keyword>
<keyword evidence="10" id="KW-1185">Reference proteome</keyword>
<dbReference type="FunFam" id="3.30.565.10:FF:000006">
    <property type="entry name" value="Sensor histidine kinase WalK"/>
    <property type="match status" value="1"/>
</dbReference>
<dbReference type="InterPro" id="IPR029016">
    <property type="entry name" value="GAF-like_dom_sf"/>
</dbReference>
<dbReference type="InterPro" id="IPR050736">
    <property type="entry name" value="Sensor_HK_Regulatory"/>
</dbReference>
<proteinExistence type="predicted"/>
<accession>A0A920BPS9</accession>
<dbReference type="EC" id="2.7.13.3" evidence="3"/>
<dbReference type="EMBL" id="BOQN01000105">
    <property type="protein sequence ID" value="GIM96061.1"/>
    <property type="molecule type" value="Genomic_DNA"/>
</dbReference>
<evidence type="ECO:0000313" key="9">
    <source>
        <dbReference type="EMBL" id="GIM96061.1"/>
    </source>
</evidence>
<evidence type="ECO:0000313" key="10">
    <source>
        <dbReference type="Proteomes" id="UP000677082"/>
    </source>
</evidence>
<dbReference type="SMART" id="SM00387">
    <property type="entry name" value="HATPase_c"/>
    <property type="match status" value="1"/>
</dbReference>
<dbReference type="SUPFAM" id="SSF55874">
    <property type="entry name" value="ATPase domain of HSP90 chaperone/DNA topoisomerase II/histidine kinase"/>
    <property type="match status" value="1"/>
</dbReference>
<dbReference type="InterPro" id="IPR003661">
    <property type="entry name" value="HisK_dim/P_dom"/>
</dbReference>
<sequence>MDESSAGNGSMPGDALARLAARLVRAPMAALLMTRDEAVETFGHFGFVTPGRLPLADPLYSQVITDARVVRSDDDTWPGFGNQLAVRAVLGVPVRDDRDDVIGALLAMDRRPHRWTAEDVTSLLAVADIGGVRSRASADPDDGSAHSLASRFRTCHHAVERSLRSSRTGGEAAPRLLEAVATALDWPAAELFLVDEQTGNLDAVGHWSNWPGEPDDLFGHTPIKGAGITGRVWQTGRPIWVDDITVYTDLVTPFERNRVEAAADHGIRTVMATPVCDGDTLLGVLTCYAGSSQSHQELLTVLLDGVAAQIGIWIALRRAERLGHELSRTQDDFIALVGHELRTPLASITAHAGMLHDELDALTVDQQEMIETIARNAGSLQNTVNALLDLAGLEAGHLPMRRKKIDLCDLITAAVNSARPRIAANGIRLHTELPKTIRLTADPDRLRQVIDDILANAVLYTPLGGAVRVTATIDETAIQFQVADTGIGTPTDERARVFDRFFRGSNVRHHGTAGSGLGLSRARAIINLHDGHIHLTSNAPTGTVVTVRLPVPP</sequence>
<dbReference type="InterPro" id="IPR036097">
    <property type="entry name" value="HisK_dim/P_sf"/>
</dbReference>
<evidence type="ECO:0000256" key="1">
    <source>
        <dbReference type="ARBA" id="ARBA00000085"/>
    </source>
</evidence>
<dbReference type="SUPFAM" id="SSF55781">
    <property type="entry name" value="GAF domain-like"/>
    <property type="match status" value="2"/>
</dbReference>
<dbReference type="Pfam" id="PF00512">
    <property type="entry name" value="HisKA"/>
    <property type="match status" value="1"/>
</dbReference>
<dbReference type="GO" id="GO:0005886">
    <property type="term" value="C:plasma membrane"/>
    <property type="evidence" value="ECO:0007669"/>
    <property type="project" value="UniProtKB-SubCell"/>
</dbReference>
<dbReference type="PANTHER" id="PTHR43711:SF1">
    <property type="entry name" value="HISTIDINE KINASE 1"/>
    <property type="match status" value="1"/>
</dbReference>
<dbReference type="SUPFAM" id="SSF47384">
    <property type="entry name" value="Homodimeric domain of signal transducing histidine kinase"/>
    <property type="match status" value="1"/>
</dbReference>
<reference evidence="9 10" key="1">
    <citation type="submission" date="2021-03" db="EMBL/GenBank/DDBJ databases">
        <title>Whole genome shotgun sequence of Actinoplanes toevensis NBRC 105298.</title>
        <authorList>
            <person name="Komaki H."/>
            <person name="Tamura T."/>
        </authorList>
    </citation>
    <scope>NUCLEOTIDE SEQUENCE [LARGE SCALE GENOMIC DNA]</scope>
    <source>
        <strain evidence="9 10">NBRC 105298</strain>
    </source>
</reference>
<dbReference type="Pfam" id="PF01590">
    <property type="entry name" value="GAF"/>
    <property type="match status" value="1"/>
</dbReference>
<dbReference type="GO" id="GO:0000155">
    <property type="term" value="F:phosphorelay sensor kinase activity"/>
    <property type="evidence" value="ECO:0007669"/>
    <property type="project" value="InterPro"/>
</dbReference>
<comment type="catalytic activity">
    <reaction evidence="1">
        <text>ATP + protein L-histidine = ADP + protein N-phospho-L-histidine.</text>
        <dbReference type="EC" id="2.7.13.3"/>
    </reaction>
</comment>
<dbReference type="Gene3D" id="3.30.565.10">
    <property type="entry name" value="Histidine kinase-like ATPase, C-terminal domain"/>
    <property type="match status" value="1"/>
</dbReference>
<dbReference type="CDD" id="cd00082">
    <property type="entry name" value="HisKA"/>
    <property type="match status" value="1"/>
</dbReference>
<keyword evidence="7" id="KW-0902">Two-component regulatory system</keyword>
<dbReference type="Proteomes" id="UP000677082">
    <property type="component" value="Unassembled WGS sequence"/>
</dbReference>
<evidence type="ECO:0000259" key="8">
    <source>
        <dbReference type="PROSITE" id="PS50109"/>
    </source>
</evidence>
<protein>
    <recommendedName>
        <fullName evidence="3">histidine kinase</fullName>
        <ecNumber evidence="3">2.7.13.3</ecNumber>
    </recommendedName>
</protein>
<comment type="subcellular location">
    <subcellularLocation>
        <location evidence="2">Cell membrane</location>
    </subcellularLocation>
</comment>
<evidence type="ECO:0000256" key="4">
    <source>
        <dbReference type="ARBA" id="ARBA00022553"/>
    </source>
</evidence>
<dbReference type="RefSeq" id="WP_213011749.1">
    <property type="nucleotide sequence ID" value="NZ_BOQN01000105.1"/>
</dbReference>
<dbReference type="SMART" id="SM00065">
    <property type="entry name" value="GAF"/>
    <property type="match status" value="2"/>
</dbReference>
<evidence type="ECO:0000256" key="7">
    <source>
        <dbReference type="ARBA" id="ARBA00023012"/>
    </source>
</evidence>
<name>A0A920BPS9_9ACTN</name>
<dbReference type="Pfam" id="PF02518">
    <property type="entry name" value="HATPase_c"/>
    <property type="match status" value="1"/>
</dbReference>
<evidence type="ECO:0000256" key="6">
    <source>
        <dbReference type="ARBA" id="ARBA00022777"/>
    </source>
</evidence>
<dbReference type="AlphaFoldDB" id="A0A920BPS9"/>
<dbReference type="PROSITE" id="PS50109">
    <property type="entry name" value="HIS_KIN"/>
    <property type="match status" value="1"/>
</dbReference>
<dbReference type="PRINTS" id="PR00344">
    <property type="entry name" value="BCTRLSENSOR"/>
</dbReference>
<keyword evidence="6" id="KW-0418">Kinase</keyword>
<evidence type="ECO:0000256" key="3">
    <source>
        <dbReference type="ARBA" id="ARBA00012438"/>
    </source>
</evidence>
<dbReference type="InterPro" id="IPR036890">
    <property type="entry name" value="HATPase_C_sf"/>
</dbReference>
<dbReference type="SMART" id="SM00388">
    <property type="entry name" value="HisKA"/>
    <property type="match status" value="1"/>
</dbReference>
<comment type="caution">
    <text evidence="9">The sequence shown here is derived from an EMBL/GenBank/DDBJ whole genome shotgun (WGS) entry which is preliminary data.</text>
</comment>
<dbReference type="InterPro" id="IPR004358">
    <property type="entry name" value="Sig_transdc_His_kin-like_C"/>
</dbReference>
<dbReference type="Gene3D" id="1.10.287.130">
    <property type="match status" value="1"/>
</dbReference>
<dbReference type="InterPro" id="IPR003018">
    <property type="entry name" value="GAF"/>
</dbReference>
<gene>
    <name evidence="9" type="ORF">Ato02nite_078540</name>
</gene>
<dbReference type="Pfam" id="PF13185">
    <property type="entry name" value="GAF_2"/>
    <property type="match status" value="1"/>
</dbReference>
<dbReference type="Gene3D" id="3.30.450.40">
    <property type="match status" value="2"/>
</dbReference>
<feature type="domain" description="Histidine kinase" evidence="8">
    <location>
        <begin position="336"/>
        <end position="553"/>
    </location>
</feature>
<dbReference type="InterPro" id="IPR003594">
    <property type="entry name" value="HATPase_dom"/>
</dbReference>
<evidence type="ECO:0000256" key="2">
    <source>
        <dbReference type="ARBA" id="ARBA00004236"/>
    </source>
</evidence>
<organism evidence="9 10">
    <name type="scientific">Paractinoplanes toevensis</name>
    <dbReference type="NCBI Taxonomy" id="571911"/>
    <lineage>
        <taxon>Bacteria</taxon>
        <taxon>Bacillati</taxon>
        <taxon>Actinomycetota</taxon>
        <taxon>Actinomycetes</taxon>
        <taxon>Micromonosporales</taxon>
        <taxon>Micromonosporaceae</taxon>
        <taxon>Paractinoplanes</taxon>
    </lineage>
</organism>
<dbReference type="InterPro" id="IPR005467">
    <property type="entry name" value="His_kinase_dom"/>
</dbReference>
<dbReference type="PANTHER" id="PTHR43711">
    <property type="entry name" value="TWO-COMPONENT HISTIDINE KINASE"/>
    <property type="match status" value="1"/>
</dbReference>